<feature type="region of interest" description="Disordered" evidence="1">
    <location>
        <begin position="52"/>
        <end position="288"/>
    </location>
</feature>
<evidence type="ECO:0000313" key="3">
    <source>
        <dbReference type="EMBL" id="AWV89512.1"/>
    </source>
</evidence>
<keyword evidence="2" id="KW-0472">Membrane</keyword>
<name>A0A2Z4FKT9_9DELT</name>
<feature type="compositionally biased region" description="Basic and acidic residues" evidence="1">
    <location>
        <begin position="158"/>
        <end position="172"/>
    </location>
</feature>
<proteinExistence type="predicted"/>
<accession>A0A2Z4FKT9</accession>
<feature type="compositionally biased region" description="Acidic residues" evidence="1">
    <location>
        <begin position="89"/>
        <end position="119"/>
    </location>
</feature>
<dbReference type="EMBL" id="CP030032">
    <property type="protein sequence ID" value="AWV89512.1"/>
    <property type="molecule type" value="Genomic_DNA"/>
</dbReference>
<dbReference type="AlphaFoldDB" id="A0A2Z4FKT9"/>
<keyword evidence="2" id="KW-0812">Transmembrane</keyword>
<evidence type="ECO:0000313" key="4">
    <source>
        <dbReference type="Proteomes" id="UP000249799"/>
    </source>
</evidence>
<keyword evidence="2" id="KW-1133">Transmembrane helix</keyword>
<feature type="region of interest" description="Disordered" evidence="1">
    <location>
        <begin position="1"/>
        <end position="25"/>
    </location>
</feature>
<gene>
    <name evidence="3" type="ORF">DN745_09225</name>
</gene>
<feature type="compositionally biased region" description="Pro residues" evidence="1">
    <location>
        <begin position="122"/>
        <end position="134"/>
    </location>
</feature>
<keyword evidence="4" id="KW-1185">Reference proteome</keyword>
<feature type="compositionally biased region" description="Acidic residues" evidence="1">
    <location>
        <begin position="191"/>
        <end position="231"/>
    </location>
</feature>
<evidence type="ECO:0000256" key="2">
    <source>
        <dbReference type="SAM" id="Phobius"/>
    </source>
</evidence>
<organism evidence="3 4">
    <name type="scientific">Bradymonas sediminis</name>
    <dbReference type="NCBI Taxonomy" id="1548548"/>
    <lineage>
        <taxon>Bacteria</taxon>
        <taxon>Deltaproteobacteria</taxon>
        <taxon>Bradymonadales</taxon>
        <taxon>Bradymonadaceae</taxon>
        <taxon>Bradymonas</taxon>
    </lineage>
</organism>
<evidence type="ECO:0000256" key="1">
    <source>
        <dbReference type="SAM" id="MobiDB-lite"/>
    </source>
</evidence>
<feature type="compositionally biased region" description="Basic and acidic residues" evidence="1">
    <location>
        <begin position="10"/>
        <end position="23"/>
    </location>
</feature>
<reference evidence="3 4" key="1">
    <citation type="submission" date="2018-06" db="EMBL/GenBank/DDBJ databases">
        <title>Lujinxingia sediminis gen. nov. sp. nov., a new facultative anaerobic member of the class Deltaproteobacteria, and proposal of Lujinxingaceae fam. nov.</title>
        <authorList>
            <person name="Guo L.-Y."/>
            <person name="Li C.-M."/>
            <person name="Wang S."/>
            <person name="Du Z.-J."/>
        </authorList>
    </citation>
    <scope>NUCLEOTIDE SEQUENCE [LARGE SCALE GENOMIC DNA]</scope>
    <source>
        <strain evidence="3 4">FA350</strain>
    </source>
</reference>
<dbReference type="KEGG" id="bsed:DN745_09225"/>
<feature type="transmembrane region" description="Helical" evidence="2">
    <location>
        <begin position="29"/>
        <end position="48"/>
    </location>
</feature>
<dbReference type="Proteomes" id="UP000249799">
    <property type="component" value="Chromosome"/>
</dbReference>
<protein>
    <submittedName>
        <fullName evidence="3">Uncharacterized protein</fullName>
    </submittedName>
</protein>
<dbReference type="RefSeq" id="WP_111334212.1">
    <property type="nucleotide sequence ID" value="NZ_CP030032.1"/>
</dbReference>
<sequence>MTQTPPRAPSGREDSSPAGESRKGKSRGLLLALVGSVLVHLGIMVAVLPPNFRDILPPEPKEEKPFEVNTYVEEVEPTEDLLAQNLPEAELESPDDPEEEEPEEEEEEEETEEPEEIVEEMPAPPETPPPPPPELNRKVVQQENNEEEAVDSQYLAEKANKVEEETRARETTQLDVLAGKTVPDDLKELTGGDEESQADAPEDEQELVAEVEEEPAAAEAEEASAQEEPEEVAQLPPEQLPSERTSPEKTEEGEAAAVEAPQESPFATKAAPKEAGEPYKPPPRSLFQPSAKDYEEVFGEADKKAASTMNRHKKGRRLLKGWKQREAAMRASLENTNLEVRPGNHTGVNAAAAVYATFIARIHRKLHPRWGGGYLPRLDSDYGPSHPLSRASLEVTLEYIIDAASGAIEATNIVRTSGQTMFDAEAIVIFNEIGPHTGAPDEIISPDGKVYIHWTLWRDQQQCGPWGASIFIVDNGTKKRIDRGGNAGGDASRSGGR</sequence>
<dbReference type="OrthoDB" id="5491789at2"/>